<feature type="compositionally biased region" description="Polar residues" evidence="1">
    <location>
        <begin position="8"/>
        <end position="17"/>
    </location>
</feature>
<protein>
    <submittedName>
        <fullName evidence="2">Uncharacterized protein</fullName>
    </submittedName>
</protein>
<proteinExistence type="predicted"/>
<evidence type="ECO:0000313" key="2">
    <source>
        <dbReference type="EMBL" id="CAK9184851.1"/>
    </source>
</evidence>
<accession>A0ABC8UUT0</accession>
<dbReference type="Proteomes" id="UP001642360">
    <property type="component" value="Unassembled WGS sequence"/>
</dbReference>
<name>A0ABC8UUT0_9AQUA</name>
<sequence length="149" mass="17007">MICYNPLIANSSKSKPQNLRDKKPCTRITNTGPSQEHKAPQDSSSEIPTKPSRKEKGKWVRKTNIPNREESWNIIEKPDGRKRKWSDVQRPSDTTGLIVDSHGRAGGLALLWHRDVNVSVKSFSNFPVEAIIDENTDDQWRLWGSMDIQ</sequence>
<dbReference type="EMBL" id="CAUOFW020009102">
    <property type="protein sequence ID" value="CAK9184851.1"/>
    <property type="molecule type" value="Genomic_DNA"/>
</dbReference>
<organism evidence="2 3">
    <name type="scientific">Ilex paraguariensis</name>
    <name type="common">yerba mate</name>
    <dbReference type="NCBI Taxonomy" id="185542"/>
    <lineage>
        <taxon>Eukaryota</taxon>
        <taxon>Viridiplantae</taxon>
        <taxon>Streptophyta</taxon>
        <taxon>Embryophyta</taxon>
        <taxon>Tracheophyta</taxon>
        <taxon>Spermatophyta</taxon>
        <taxon>Magnoliopsida</taxon>
        <taxon>eudicotyledons</taxon>
        <taxon>Gunneridae</taxon>
        <taxon>Pentapetalae</taxon>
        <taxon>asterids</taxon>
        <taxon>campanulids</taxon>
        <taxon>Aquifoliales</taxon>
        <taxon>Aquifoliaceae</taxon>
        <taxon>Ilex</taxon>
    </lineage>
</organism>
<reference evidence="2 3" key="1">
    <citation type="submission" date="2024-02" db="EMBL/GenBank/DDBJ databases">
        <authorList>
            <person name="Vignale AGUSTIN F."/>
            <person name="Sosa J E."/>
            <person name="Modenutti C."/>
        </authorList>
    </citation>
    <scope>NUCLEOTIDE SEQUENCE [LARGE SCALE GENOMIC DNA]</scope>
</reference>
<evidence type="ECO:0000313" key="3">
    <source>
        <dbReference type="Proteomes" id="UP001642360"/>
    </source>
</evidence>
<feature type="region of interest" description="Disordered" evidence="1">
    <location>
        <begin position="1"/>
        <end position="60"/>
    </location>
</feature>
<comment type="caution">
    <text evidence="2">The sequence shown here is derived from an EMBL/GenBank/DDBJ whole genome shotgun (WGS) entry which is preliminary data.</text>
</comment>
<dbReference type="AlphaFoldDB" id="A0ABC8UUT0"/>
<evidence type="ECO:0000256" key="1">
    <source>
        <dbReference type="SAM" id="MobiDB-lite"/>
    </source>
</evidence>
<keyword evidence="3" id="KW-1185">Reference proteome</keyword>
<gene>
    <name evidence="2" type="ORF">ILEXP_LOCUS55199</name>
</gene>